<dbReference type="EMBL" id="SJPY01000011">
    <property type="protein sequence ID" value="TWU34593.1"/>
    <property type="molecule type" value="Genomic_DNA"/>
</dbReference>
<proteinExistence type="predicted"/>
<dbReference type="RefSeq" id="WP_146602615.1">
    <property type="nucleotide sequence ID" value="NZ_SJPY01000011.1"/>
</dbReference>
<feature type="domain" description="3-keto-alpha-glucoside-1,2-lyase/3-keto-2-hydroxy-glucal hydratase" evidence="2">
    <location>
        <begin position="59"/>
        <end position="249"/>
    </location>
</feature>
<sequence precursor="true">MKYAIVLVFVLSLLPTAFAGEPGLPFGWLMTRQISMSLLVSSADTNEATEPSVNGPGVIDLLESGTLDAWKVPSDRWHLEEKSIIVGSTGTEKLDLPEWLYTKQSFGDFEFTCELKLTGDNRRNTGIYFRANPFTFKGYKTFEAPSGYEFDAGNAAPNKKNMWGSVGDWYARPSLRIFADQTVIVEAFKPEDWNRVTIRARENRLEYWINGTKIMDYRDNDPKGSRDGLIGFQIHDRSVMKVAFRNIRVLPLSQPKKQGPKE</sequence>
<dbReference type="OrthoDB" id="9780017at2"/>
<gene>
    <name evidence="3" type="ORF">Q31b_55480</name>
</gene>
<reference evidence="3 4" key="1">
    <citation type="submission" date="2019-02" db="EMBL/GenBank/DDBJ databases">
        <title>Deep-cultivation of Planctomycetes and their phenomic and genomic characterization uncovers novel biology.</title>
        <authorList>
            <person name="Wiegand S."/>
            <person name="Jogler M."/>
            <person name="Boedeker C."/>
            <person name="Pinto D."/>
            <person name="Vollmers J."/>
            <person name="Rivas-Marin E."/>
            <person name="Kohn T."/>
            <person name="Peeters S.H."/>
            <person name="Heuer A."/>
            <person name="Rast P."/>
            <person name="Oberbeckmann S."/>
            <person name="Bunk B."/>
            <person name="Jeske O."/>
            <person name="Meyerdierks A."/>
            <person name="Storesund J.E."/>
            <person name="Kallscheuer N."/>
            <person name="Luecker S."/>
            <person name="Lage O.M."/>
            <person name="Pohl T."/>
            <person name="Merkel B.J."/>
            <person name="Hornburger P."/>
            <person name="Mueller R.-W."/>
            <person name="Bruemmer F."/>
            <person name="Labrenz M."/>
            <person name="Spormann A.M."/>
            <person name="Op Den Camp H."/>
            <person name="Overmann J."/>
            <person name="Amann R."/>
            <person name="Jetten M.S.M."/>
            <person name="Mascher T."/>
            <person name="Medema M.H."/>
            <person name="Devos D.P."/>
            <person name="Kaster A.-K."/>
            <person name="Ovreas L."/>
            <person name="Rohde M."/>
            <person name="Galperin M.Y."/>
            <person name="Jogler C."/>
        </authorList>
    </citation>
    <scope>NUCLEOTIDE SEQUENCE [LARGE SCALE GENOMIC DNA]</scope>
    <source>
        <strain evidence="3 4">Q31b</strain>
    </source>
</reference>
<keyword evidence="1" id="KW-0732">Signal</keyword>
<dbReference type="AlphaFoldDB" id="A0A5C6DBM9"/>
<dbReference type="InterPro" id="IPR010496">
    <property type="entry name" value="AL/BT2_dom"/>
</dbReference>
<evidence type="ECO:0000313" key="4">
    <source>
        <dbReference type="Proteomes" id="UP000315471"/>
    </source>
</evidence>
<dbReference type="Pfam" id="PF06439">
    <property type="entry name" value="3keto-disac_hyd"/>
    <property type="match status" value="1"/>
</dbReference>
<feature type="signal peptide" evidence="1">
    <location>
        <begin position="1"/>
        <end position="19"/>
    </location>
</feature>
<protein>
    <recommendedName>
        <fullName evidence="2">3-keto-alpha-glucoside-1,2-lyase/3-keto-2-hydroxy-glucal hydratase domain-containing protein</fullName>
    </recommendedName>
</protein>
<keyword evidence="4" id="KW-1185">Reference proteome</keyword>
<accession>A0A5C6DBM9</accession>
<dbReference type="Proteomes" id="UP000315471">
    <property type="component" value="Unassembled WGS sequence"/>
</dbReference>
<evidence type="ECO:0000313" key="3">
    <source>
        <dbReference type="EMBL" id="TWU34593.1"/>
    </source>
</evidence>
<feature type="chain" id="PRO_5022979027" description="3-keto-alpha-glucoside-1,2-lyase/3-keto-2-hydroxy-glucal hydratase domain-containing protein" evidence="1">
    <location>
        <begin position="20"/>
        <end position="262"/>
    </location>
</feature>
<comment type="caution">
    <text evidence="3">The sequence shown here is derived from an EMBL/GenBank/DDBJ whole genome shotgun (WGS) entry which is preliminary data.</text>
</comment>
<organism evidence="3 4">
    <name type="scientific">Novipirellula aureliae</name>
    <dbReference type="NCBI Taxonomy" id="2527966"/>
    <lineage>
        <taxon>Bacteria</taxon>
        <taxon>Pseudomonadati</taxon>
        <taxon>Planctomycetota</taxon>
        <taxon>Planctomycetia</taxon>
        <taxon>Pirellulales</taxon>
        <taxon>Pirellulaceae</taxon>
        <taxon>Novipirellula</taxon>
    </lineage>
</organism>
<dbReference type="Gene3D" id="2.60.120.560">
    <property type="entry name" value="Exo-inulinase, domain 1"/>
    <property type="match status" value="1"/>
</dbReference>
<dbReference type="GO" id="GO:0016787">
    <property type="term" value="F:hydrolase activity"/>
    <property type="evidence" value="ECO:0007669"/>
    <property type="project" value="InterPro"/>
</dbReference>
<evidence type="ECO:0000256" key="1">
    <source>
        <dbReference type="SAM" id="SignalP"/>
    </source>
</evidence>
<name>A0A5C6DBM9_9BACT</name>
<evidence type="ECO:0000259" key="2">
    <source>
        <dbReference type="Pfam" id="PF06439"/>
    </source>
</evidence>